<evidence type="ECO:0000256" key="1">
    <source>
        <dbReference type="SAM" id="Phobius"/>
    </source>
</evidence>
<dbReference type="RefSeq" id="WP_011035856.1">
    <property type="nucleotide sequence ID" value="NC_007086.1"/>
</dbReference>
<accession>A0A0H2XCW1</accession>
<keyword evidence="1" id="KW-1133">Transmembrane helix</keyword>
<sequence length="730" mass="80503">MNSKTLLPTPTFVNRWGFVFLPAAIALALLWLPFGFSIIGLIEEWDVLGLFTLYDPFFWVTSDGPLAAHRLRPLTVAPHALAYMLDPDSFIWWHILLMGSLLTKAIAGGLIGWWLTESKRWSTILGLMVVFFPADTMQLSFRAFHINWAISLSLLAVALAAYSFTLPIAWKRGLTIVIATVFAMLATFAYEAALTFAAAPFLLLYARVGLRASISEIKNHAAVTAIWVTGALINVAYLIYAIRSGDTYQEALVSPNTQSQALDKLKMVIGVGYGRSLFGGWIDAVLIGWYEYRSRLYLVASGTIIGVALWQCSKHRIDLDATSESSAPKVSLYRIALVALILIALGYLPFAVSMPHLYTSQRTFLGATAGAALLTVSFFIAVSRRSSGVAIGLALLAITVAFAGQLFQFEHYRRLSQQQQTILNDVVRSVPPMSAHQTLLIIDEREELNDVWMLQDRLTRALTYLYDRPFNAPVICTAKGLVWQAAGADGRLGTCSATDNGWALFNAGAFDGAKATPARVLERSSTIVLTLRANGSTTTTVSAQNLADYRRQLINGHSALSERYRSVVARPSWPLHLVQFNEPTGGSTFNWQFGRWWGLDTPTRGAGWGVGGWTPSQRKLPVWYSIAWKIQPEATLEFELLPDARLYELSARIPYMVPPTTSSTIHINVNGHPIDLQWSDGQHVRAEVPAEALRVGVNVITFISPVTSTPPALSFQLDWITLQPAQSVAH</sequence>
<keyword evidence="1" id="KW-0812">Transmembrane</keyword>
<gene>
    <name evidence="2" type="ordered locus">XC_3621</name>
</gene>
<dbReference type="Proteomes" id="UP000000420">
    <property type="component" value="Chromosome"/>
</dbReference>
<feature type="transmembrane region" description="Helical" evidence="1">
    <location>
        <begin position="220"/>
        <end position="242"/>
    </location>
</feature>
<dbReference type="EMBL" id="CP000050">
    <property type="protein sequence ID" value="AAY50663.1"/>
    <property type="molecule type" value="Genomic_DNA"/>
</dbReference>
<reference evidence="2 3" key="1">
    <citation type="journal article" date="2005" name="Genome Res.">
        <title>Comparative and functional genomic analyses of the pathogenicity of phytopathogen Xanthomonas campestris pv. campestris.</title>
        <authorList>
            <person name="Qian W."/>
            <person name="Jia Y."/>
            <person name="Ren S.X."/>
            <person name="He Y.Q."/>
            <person name="Feng J.X."/>
            <person name="Lu L.F."/>
            <person name="Sun Q."/>
            <person name="Ying G."/>
            <person name="Tang D.J."/>
            <person name="Tang H."/>
            <person name="Wu W."/>
            <person name="Hao P."/>
            <person name="Wang L."/>
            <person name="Jiang B.L."/>
            <person name="Zeng S."/>
            <person name="Gu W.Y."/>
            <person name="Lu G."/>
            <person name="Rong L."/>
            <person name="Tian Y."/>
            <person name="Yao Z."/>
            <person name="Fu G."/>
            <person name="Chen B."/>
            <person name="Fang R."/>
            <person name="Qiang B."/>
            <person name="Chen Z."/>
            <person name="Zhao G.P."/>
            <person name="Tang J.L."/>
            <person name="He C."/>
        </authorList>
    </citation>
    <scope>NUCLEOTIDE SEQUENCE [LARGE SCALE GENOMIC DNA]</scope>
    <source>
        <strain evidence="2 3">8004</strain>
    </source>
</reference>
<feature type="transmembrane region" description="Helical" evidence="1">
    <location>
        <begin position="332"/>
        <end position="352"/>
    </location>
</feature>
<protein>
    <recommendedName>
        <fullName evidence="4">Glycosyltransferase RgtA/B/C/D-like domain-containing protein</fullName>
    </recommendedName>
</protein>
<feature type="transmembrane region" description="Helical" evidence="1">
    <location>
        <begin position="91"/>
        <end position="115"/>
    </location>
</feature>
<keyword evidence="1" id="KW-0472">Membrane</keyword>
<dbReference type="HOGENOM" id="CLU_379885_0_0_6"/>
<name>A0A0H2XCW1_XANC8</name>
<proteinExistence type="predicted"/>
<evidence type="ECO:0008006" key="4">
    <source>
        <dbReference type="Google" id="ProtNLM"/>
    </source>
</evidence>
<dbReference type="AlphaFoldDB" id="A0A0H2XCW1"/>
<feature type="transmembrane region" description="Helical" evidence="1">
    <location>
        <begin position="148"/>
        <end position="170"/>
    </location>
</feature>
<dbReference type="KEGG" id="xcb:XC_3621"/>
<evidence type="ECO:0000313" key="2">
    <source>
        <dbReference type="EMBL" id="AAY50663.1"/>
    </source>
</evidence>
<feature type="transmembrane region" description="Helical" evidence="1">
    <location>
        <begin position="20"/>
        <end position="42"/>
    </location>
</feature>
<organism evidence="2 3">
    <name type="scientific">Xanthomonas campestris pv. campestris (strain 8004)</name>
    <dbReference type="NCBI Taxonomy" id="314565"/>
    <lineage>
        <taxon>Bacteria</taxon>
        <taxon>Pseudomonadati</taxon>
        <taxon>Pseudomonadota</taxon>
        <taxon>Gammaproteobacteria</taxon>
        <taxon>Lysobacterales</taxon>
        <taxon>Lysobacteraceae</taxon>
        <taxon>Xanthomonas</taxon>
    </lineage>
</organism>
<feature type="transmembrane region" description="Helical" evidence="1">
    <location>
        <begin position="121"/>
        <end position="141"/>
    </location>
</feature>
<feature type="transmembrane region" description="Helical" evidence="1">
    <location>
        <begin position="389"/>
        <end position="407"/>
    </location>
</feature>
<evidence type="ECO:0000313" key="3">
    <source>
        <dbReference type="Proteomes" id="UP000000420"/>
    </source>
</evidence>
<feature type="transmembrane region" description="Helical" evidence="1">
    <location>
        <begin position="364"/>
        <end position="382"/>
    </location>
</feature>
<feature type="transmembrane region" description="Helical" evidence="1">
    <location>
        <begin position="176"/>
        <end position="208"/>
    </location>
</feature>